<reference evidence="1 2" key="1">
    <citation type="submission" date="2021-05" db="EMBL/GenBank/DDBJ databases">
        <title>Genome Assembly of Synthetic Allotetraploid Brassica napus Reveals Homoeologous Exchanges between Subgenomes.</title>
        <authorList>
            <person name="Davis J.T."/>
        </authorList>
    </citation>
    <scope>NUCLEOTIDE SEQUENCE [LARGE SCALE GENOMIC DNA]</scope>
    <source>
        <strain evidence="2">cv. Da-Ae</strain>
        <tissue evidence="1">Seedling</tissue>
    </source>
</reference>
<gene>
    <name evidence="1" type="ORF">HID58_026852</name>
</gene>
<proteinExistence type="predicted"/>
<accession>A0ABQ8CQQ8</accession>
<evidence type="ECO:0000313" key="1">
    <source>
        <dbReference type="EMBL" id="KAH0919192.1"/>
    </source>
</evidence>
<keyword evidence="2" id="KW-1185">Reference proteome</keyword>
<name>A0ABQ8CQQ8_BRANA</name>
<organism evidence="1 2">
    <name type="scientific">Brassica napus</name>
    <name type="common">Rape</name>
    <dbReference type="NCBI Taxonomy" id="3708"/>
    <lineage>
        <taxon>Eukaryota</taxon>
        <taxon>Viridiplantae</taxon>
        <taxon>Streptophyta</taxon>
        <taxon>Embryophyta</taxon>
        <taxon>Tracheophyta</taxon>
        <taxon>Spermatophyta</taxon>
        <taxon>Magnoliopsida</taxon>
        <taxon>eudicotyledons</taxon>
        <taxon>Gunneridae</taxon>
        <taxon>Pentapetalae</taxon>
        <taxon>rosids</taxon>
        <taxon>malvids</taxon>
        <taxon>Brassicales</taxon>
        <taxon>Brassicaceae</taxon>
        <taxon>Brassiceae</taxon>
        <taxon>Brassica</taxon>
    </lineage>
</organism>
<feature type="non-terminal residue" evidence="1">
    <location>
        <position position="1"/>
    </location>
</feature>
<evidence type="ECO:0000313" key="2">
    <source>
        <dbReference type="Proteomes" id="UP000824890"/>
    </source>
</evidence>
<protein>
    <submittedName>
        <fullName evidence="1">Uncharacterized protein</fullName>
    </submittedName>
</protein>
<dbReference type="EMBL" id="JAGKQM010000007">
    <property type="protein sequence ID" value="KAH0919192.1"/>
    <property type="molecule type" value="Genomic_DNA"/>
</dbReference>
<dbReference type="Proteomes" id="UP000824890">
    <property type="component" value="Unassembled WGS sequence"/>
</dbReference>
<sequence>KKKKRIGTSSIFIKFNPNFSIVYKQTPLSTKSSSSVLLTFSFDSSSSILSSSSKNRGGNSFDPLQISPFSYQSGCVETTLLHPELRTTTSSFITLGSRIFKPETPPPLFD</sequence>
<comment type="caution">
    <text evidence="1">The sequence shown here is derived from an EMBL/GenBank/DDBJ whole genome shotgun (WGS) entry which is preliminary data.</text>
</comment>